<protein>
    <submittedName>
        <fullName evidence="3">SRPBCC family protein</fullName>
    </submittedName>
</protein>
<evidence type="ECO:0000259" key="2">
    <source>
        <dbReference type="Pfam" id="PF03364"/>
    </source>
</evidence>
<dbReference type="PANTHER" id="PTHR33824:SF7">
    <property type="entry name" value="POLYKETIDE CYCLASE_DEHYDRASE AND LIPID TRANSPORT SUPERFAMILY PROTEIN"/>
    <property type="match status" value="1"/>
</dbReference>
<reference evidence="3 4" key="1">
    <citation type="submission" date="2023-11" db="EMBL/GenBank/DDBJ databases">
        <authorList>
            <person name="Val-Calvo J."/>
            <person name="Scortti M."/>
            <person name="Vazquez-Boland J."/>
        </authorList>
    </citation>
    <scope>NUCLEOTIDE SEQUENCE [LARGE SCALE GENOMIC DNA]</scope>
    <source>
        <strain evidence="3 4">PAM 2766</strain>
    </source>
</reference>
<feature type="compositionally biased region" description="Acidic residues" evidence="1">
    <location>
        <begin position="274"/>
        <end position="331"/>
    </location>
</feature>
<dbReference type="InterPro" id="IPR047137">
    <property type="entry name" value="ORF3"/>
</dbReference>
<dbReference type="Gene3D" id="3.30.530.20">
    <property type="match status" value="1"/>
</dbReference>
<accession>A0ABW9FA97</accession>
<evidence type="ECO:0000256" key="1">
    <source>
        <dbReference type="SAM" id="MobiDB-lite"/>
    </source>
</evidence>
<evidence type="ECO:0000313" key="4">
    <source>
        <dbReference type="Proteomes" id="UP001629745"/>
    </source>
</evidence>
<organism evidence="3 4">
    <name type="scientific">Rhodococcus parequi</name>
    <dbReference type="NCBI Taxonomy" id="3137122"/>
    <lineage>
        <taxon>Bacteria</taxon>
        <taxon>Bacillati</taxon>
        <taxon>Actinomycetota</taxon>
        <taxon>Actinomycetes</taxon>
        <taxon>Mycobacteriales</taxon>
        <taxon>Nocardiaceae</taxon>
        <taxon>Rhodococcus</taxon>
    </lineage>
</organism>
<evidence type="ECO:0000313" key="3">
    <source>
        <dbReference type="EMBL" id="MFM1722465.1"/>
    </source>
</evidence>
<feature type="region of interest" description="Disordered" evidence="1">
    <location>
        <begin position="262"/>
        <end position="347"/>
    </location>
</feature>
<feature type="compositionally biased region" description="Basic and acidic residues" evidence="1">
    <location>
        <begin position="262"/>
        <end position="273"/>
    </location>
</feature>
<dbReference type="SUPFAM" id="SSF55961">
    <property type="entry name" value="Bet v1-like"/>
    <property type="match status" value="1"/>
</dbReference>
<feature type="domain" description="Coenzyme Q-binding protein COQ10 START" evidence="2">
    <location>
        <begin position="126"/>
        <end position="246"/>
    </location>
</feature>
<dbReference type="Pfam" id="PF03364">
    <property type="entry name" value="Polyketide_cyc"/>
    <property type="match status" value="1"/>
</dbReference>
<dbReference type="EMBL" id="JBDLNV010000001">
    <property type="protein sequence ID" value="MFM1722465.1"/>
    <property type="molecule type" value="Genomic_DNA"/>
</dbReference>
<proteinExistence type="predicted"/>
<dbReference type="RefSeq" id="WP_420163019.1">
    <property type="nucleotide sequence ID" value="NZ_JBDLNV010000001.1"/>
</dbReference>
<dbReference type="Proteomes" id="UP001629745">
    <property type="component" value="Unassembled WGS sequence"/>
</dbReference>
<comment type="caution">
    <text evidence="3">The sequence shown here is derived from an EMBL/GenBank/DDBJ whole genome shotgun (WGS) entry which is preliminary data.</text>
</comment>
<dbReference type="InterPro" id="IPR023393">
    <property type="entry name" value="START-like_dom_sf"/>
</dbReference>
<dbReference type="CDD" id="cd07817">
    <property type="entry name" value="SRPBCC_8"/>
    <property type="match status" value="1"/>
</dbReference>
<name>A0ABW9FA97_9NOCA</name>
<gene>
    <name evidence="3" type="ORF">ABEU20_001020</name>
</gene>
<dbReference type="PANTHER" id="PTHR33824">
    <property type="entry name" value="POLYKETIDE CYCLASE/DEHYDRASE AND LIPID TRANSPORT SUPERFAMILY PROTEIN"/>
    <property type="match status" value="1"/>
</dbReference>
<sequence>MTATKEGTEEQGAAAGGDQLKSSLQHLVGAVAQKGVKSLTDTVTSTVGNLDQFTEGGGGGGLASAVTGLAQGESPAKVALKAGMSSVTGKIKEKGRDLKDALTGGGKGKGKGKRDKITNIVEQIDIGAPVDLVYDQWTQFADFPRFMKKLEQVEQISDEKLRWKAQVFWSHRSWESTILEQVQDERIVWRSKGDKGYLDGAVTFHELTPDLTRVLVVIEYHPQGFFEKTGNIWRAQGRRIRLELKHFRRQVMIQTLLHPDDIEGWHGEIHDGEVVPEDELEEEPEGDEEDGADEEDDGAEDGADEDEDFDESEESDDEPADEPADEDDGGEEAATGSGGREDQRSST</sequence>
<keyword evidence="4" id="KW-1185">Reference proteome</keyword>
<dbReference type="InterPro" id="IPR005031">
    <property type="entry name" value="COQ10_START"/>
</dbReference>